<protein>
    <submittedName>
        <fullName evidence="1">Uncharacterized protein</fullName>
    </submittedName>
</protein>
<dbReference type="InterPro" id="IPR002933">
    <property type="entry name" value="Peptidase_M20"/>
</dbReference>
<dbReference type="OrthoDB" id="6119954at2759"/>
<dbReference type="PANTHER" id="PTHR30575:SF0">
    <property type="entry name" value="XAA-ARG DIPEPTIDASE"/>
    <property type="match status" value="1"/>
</dbReference>
<dbReference type="PANTHER" id="PTHR30575">
    <property type="entry name" value="PEPTIDASE M20"/>
    <property type="match status" value="1"/>
</dbReference>
<dbReference type="Pfam" id="PF01546">
    <property type="entry name" value="Peptidase_M20"/>
    <property type="match status" value="1"/>
</dbReference>
<reference evidence="1 2" key="1">
    <citation type="journal article" date="2020" name="Cell">
        <title>Large-Scale Comparative Analyses of Tick Genomes Elucidate Their Genetic Diversity and Vector Capacities.</title>
        <authorList>
            <consortium name="Tick Genome and Microbiome Consortium (TIGMIC)"/>
            <person name="Jia N."/>
            <person name="Wang J."/>
            <person name="Shi W."/>
            <person name="Du L."/>
            <person name="Sun Y."/>
            <person name="Zhan W."/>
            <person name="Jiang J.F."/>
            <person name="Wang Q."/>
            <person name="Zhang B."/>
            <person name="Ji P."/>
            <person name="Bell-Sakyi L."/>
            <person name="Cui X.M."/>
            <person name="Yuan T.T."/>
            <person name="Jiang B.G."/>
            <person name="Yang W.F."/>
            <person name="Lam T.T."/>
            <person name="Chang Q.C."/>
            <person name="Ding S.J."/>
            <person name="Wang X.J."/>
            <person name="Zhu J.G."/>
            <person name="Ruan X.D."/>
            <person name="Zhao L."/>
            <person name="Wei J.T."/>
            <person name="Ye R.Z."/>
            <person name="Que T.C."/>
            <person name="Du C.H."/>
            <person name="Zhou Y.H."/>
            <person name="Cheng J.X."/>
            <person name="Dai P.F."/>
            <person name="Guo W.B."/>
            <person name="Han X.H."/>
            <person name="Huang E.J."/>
            <person name="Li L.F."/>
            <person name="Wei W."/>
            <person name="Gao Y.C."/>
            <person name="Liu J.Z."/>
            <person name="Shao H.Z."/>
            <person name="Wang X."/>
            <person name="Wang C.C."/>
            <person name="Yang T.C."/>
            <person name="Huo Q.B."/>
            <person name="Li W."/>
            <person name="Chen H.Y."/>
            <person name="Chen S.E."/>
            <person name="Zhou L.G."/>
            <person name="Ni X.B."/>
            <person name="Tian J.H."/>
            <person name="Sheng Y."/>
            <person name="Liu T."/>
            <person name="Pan Y.S."/>
            <person name="Xia L.Y."/>
            <person name="Li J."/>
            <person name="Zhao F."/>
            <person name="Cao W.C."/>
        </authorList>
    </citation>
    <scope>NUCLEOTIDE SEQUENCE [LARGE SCALE GENOMIC DNA]</scope>
    <source>
        <strain evidence="1">HaeL-2018</strain>
    </source>
</reference>
<dbReference type="OMA" id="HIECAKK"/>
<evidence type="ECO:0000313" key="1">
    <source>
        <dbReference type="EMBL" id="KAH9371420.1"/>
    </source>
</evidence>
<dbReference type="Proteomes" id="UP000821853">
    <property type="component" value="Chromosome 3"/>
</dbReference>
<dbReference type="SUPFAM" id="SSF53187">
    <property type="entry name" value="Zn-dependent exopeptidases"/>
    <property type="match status" value="1"/>
</dbReference>
<sequence length="291" mass="31647">MRPGAFFPATQVVVLGTPAEEGGMGKEFLLKAGAFEGVDAALMAHPGKTGCMRVILAAKCTLSAVFECGEDPEGLEIEPRVMDAAVLAYANLSLLRERLDPLCRIHGVILTSEAKNDIDVQRSRLVFNVRAPSVEQLVRLRRDFESCMKAAATASGCEVTVTEIVALCKSMKFNEPLLKLFLRYAKEYGFTFSDQEEAVPRTTGGTSDAANVSHEVPTIHPFYRIDSALVNHTAEFCRAAGTKEAQDIALDVGKTLALTAYDLFCDPSLINSLWEAFRCPTKYSKTVPDSG</sequence>
<organism evidence="1 2">
    <name type="scientific">Haemaphysalis longicornis</name>
    <name type="common">Bush tick</name>
    <dbReference type="NCBI Taxonomy" id="44386"/>
    <lineage>
        <taxon>Eukaryota</taxon>
        <taxon>Metazoa</taxon>
        <taxon>Ecdysozoa</taxon>
        <taxon>Arthropoda</taxon>
        <taxon>Chelicerata</taxon>
        <taxon>Arachnida</taxon>
        <taxon>Acari</taxon>
        <taxon>Parasitiformes</taxon>
        <taxon>Ixodida</taxon>
        <taxon>Ixodoidea</taxon>
        <taxon>Ixodidae</taxon>
        <taxon>Haemaphysalinae</taxon>
        <taxon>Haemaphysalis</taxon>
    </lineage>
</organism>
<dbReference type="AlphaFoldDB" id="A0A9J6GAN0"/>
<proteinExistence type="predicted"/>
<dbReference type="GO" id="GO:0016805">
    <property type="term" value="F:dipeptidase activity"/>
    <property type="evidence" value="ECO:0007669"/>
    <property type="project" value="TreeGrafter"/>
</dbReference>
<evidence type="ECO:0000313" key="2">
    <source>
        <dbReference type="Proteomes" id="UP000821853"/>
    </source>
</evidence>
<dbReference type="Gene3D" id="3.40.630.10">
    <property type="entry name" value="Zn peptidases"/>
    <property type="match status" value="2"/>
</dbReference>
<keyword evidence="2" id="KW-1185">Reference proteome</keyword>
<gene>
    <name evidence="1" type="ORF">HPB48_021495</name>
</gene>
<dbReference type="VEuPathDB" id="VectorBase:HLOH_041712"/>
<dbReference type="InterPro" id="IPR052030">
    <property type="entry name" value="Peptidase_M20/M20A_hydrolases"/>
</dbReference>
<dbReference type="EMBL" id="JABSTR010000005">
    <property type="protein sequence ID" value="KAH9371420.1"/>
    <property type="molecule type" value="Genomic_DNA"/>
</dbReference>
<accession>A0A9J6GAN0</accession>
<comment type="caution">
    <text evidence="1">The sequence shown here is derived from an EMBL/GenBank/DDBJ whole genome shotgun (WGS) entry which is preliminary data.</text>
</comment>
<name>A0A9J6GAN0_HAELO</name>